<organism evidence="6 7">
    <name type="scientific">Steroidobacter agaridevorans</name>
    <dbReference type="NCBI Taxonomy" id="2695856"/>
    <lineage>
        <taxon>Bacteria</taxon>
        <taxon>Pseudomonadati</taxon>
        <taxon>Pseudomonadota</taxon>
        <taxon>Gammaproteobacteria</taxon>
        <taxon>Steroidobacterales</taxon>
        <taxon>Steroidobacteraceae</taxon>
        <taxon>Steroidobacter</taxon>
    </lineage>
</organism>
<proteinExistence type="inferred from homology"/>
<gene>
    <name evidence="6" type="ORF">GCM10011487_70350</name>
</gene>
<evidence type="ECO:0000256" key="3">
    <source>
        <dbReference type="ARBA" id="ARBA00023172"/>
    </source>
</evidence>
<evidence type="ECO:0000256" key="4">
    <source>
        <dbReference type="SAM" id="MobiDB-lite"/>
    </source>
</evidence>
<name>A0A829YP01_9GAMM</name>
<accession>A0A829YP01</accession>
<dbReference type="GO" id="GO:0003677">
    <property type="term" value="F:DNA binding"/>
    <property type="evidence" value="ECO:0007669"/>
    <property type="project" value="InterPro"/>
</dbReference>
<dbReference type="GO" id="GO:0015074">
    <property type="term" value="P:DNA integration"/>
    <property type="evidence" value="ECO:0007669"/>
    <property type="project" value="UniProtKB-KW"/>
</dbReference>
<feature type="domain" description="Tyr recombinase" evidence="5">
    <location>
        <begin position="33"/>
        <end position="221"/>
    </location>
</feature>
<dbReference type="InterPro" id="IPR013762">
    <property type="entry name" value="Integrase-like_cat_sf"/>
</dbReference>
<feature type="region of interest" description="Disordered" evidence="4">
    <location>
        <begin position="1"/>
        <end position="34"/>
    </location>
</feature>
<dbReference type="CDD" id="cd00801">
    <property type="entry name" value="INT_P4_C"/>
    <property type="match status" value="1"/>
</dbReference>
<dbReference type="SUPFAM" id="SSF56349">
    <property type="entry name" value="DNA breaking-rejoining enzymes"/>
    <property type="match status" value="1"/>
</dbReference>
<keyword evidence="2" id="KW-0229">DNA integration</keyword>
<dbReference type="EMBL" id="BLJN01000016">
    <property type="protein sequence ID" value="GFE85035.1"/>
    <property type="molecule type" value="Genomic_DNA"/>
</dbReference>
<comment type="similarity">
    <text evidence="1">Belongs to the 'phage' integrase family.</text>
</comment>
<keyword evidence="3" id="KW-0233">DNA recombination</keyword>
<dbReference type="GO" id="GO:0006310">
    <property type="term" value="P:DNA recombination"/>
    <property type="evidence" value="ECO:0007669"/>
    <property type="project" value="UniProtKB-KW"/>
</dbReference>
<sequence>MARSTRATSPSTWSGNLQFELPSPTKLKKRKKRHHPALPYLRVGVFMADLRSRYGVSRRALEWGILTGARSQEIRGARHSEINLQLKRWTIPKKRMKLEKDHIVPLSEAAIKLHKSLPRVDGCDLLFPGPEGGELSDATLCAVIDDMHEADLRRGGIGYMDLVQNRVATQHGFRSTFRDWAAELAYFPKEVIEHALAHKLKDEAEAAYQRGTLLLKRAELMEQWAAFCNETEPHVSSQWAALGKYHLDRRTTSSNGD</sequence>
<reference evidence="7" key="1">
    <citation type="submission" date="2020-01" db="EMBL/GenBank/DDBJ databases">
        <title>'Steroidobacter agaridevorans' sp. nov., agar-degrading bacteria isolated from rhizosphere soils.</title>
        <authorList>
            <person name="Ikenaga M."/>
            <person name="Kataoka M."/>
            <person name="Murouchi A."/>
            <person name="Katsuragi S."/>
            <person name="Sakai M."/>
        </authorList>
    </citation>
    <scope>NUCLEOTIDE SEQUENCE [LARGE SCALE GENOMIC DNA]</scope>
    <source>
        <strain evidence="7">YU21-B</strain>
    </source>
</reference>
<protein>
    <recommendedName>
        <fullName evidence="5">Tyr recombinase domain-containing protein</fullName>
    </recommendedName>
</protein>
<dbReference type="Proteomes" id="UP000445000">
    <property type="component" value="Unassembled WGS sequence"/>
</dbReference>
<dbReference type="InterPro" id="IPR050808">
    <property type="entry name" value="Phage_Integrase"/>
</dbReference>
<evidence type="ECO:0000256" key="2">
    <source>
        <dbReference type="ARBA" id="ARBA00022908"/>
    </source>
</evidence>
<feature type="compositionally biased region" description="Polar residues" evidence="4">
    <location>
        <begin position="1"/>
        <end position="17"/>
    </location>
</feature>
<evidence type="ECO:0000313" key="6">
    <source>
        <dbReference type="EMBL" id="GFE85035.1"/>
    </source>
</evidence>
<dbReference type="Pfam" id="PF00589">
    <property type="entry name" value="Phage_integrase"/>
    <property type="match status" value="1"/>
</dbReference>
<keyword evidence="7" id="KW-1185">Reference proteome</keyword>
<evidence type="ECO:0000259" key="5">
    <source>
        <dbReference type="PROSITE" id="PS51898"/>
    </source>
</evidence>
<dbReference type="InterPro" id="IPR011010">
    <property type="entry name" value="DNA_brk_join_enz"/>
</dbReference>
<evidence type="ECO:0000256" key="1">
    <source>
        <dbReference type="ARBA" id="ARBA00008857"/>
    </source>
</evidence>
<dbReference type="PROSITE" id="PS51898">
    <property type="entry name" value="TYR_RECOMBINASE"/>
    <property type="match status" value="1"/>
</dbReference>
<evidence type="ECO:0000313" key="7">
    <source>
        <dbReference type="Proteomes" id="UP000445000"/>
    </source>
</evidence>
<dbReference type="PANTHER" id="PTHR30629:SF6">
    <property type="entry name" value="PROPHAGE INTEGRASE INTA-RELATED"/>
    <property type="match status" value="1"/>
</dbReference>
<dbReference type="PANTHER" id="PTHR30629">
    <property type="entry name" value="PROPHAGE INTEGRASE"/>
    <property type="match status" value="1"/>
</dbReference>
<comment type="caution">
    <text evidence="6">The sequence shown here is derived from an EMBL/GenBank/DDBJ whole genome shotgun (WGS) entry which is preliminary data.</text>
</comment>
<dbReference type="Gene3D" id="1.10.443.10">
    <property type="entry name" value="Intergrase catalytic core"/>
    <property type="match status" value="1"/>
</dbReference>
<dbReference type="AlphaFoldDB" id="A0A829YP01"/>
<dbReference type="InterPro" id="IPR002104">
    <property type="entry name" value="Integrase_catalytic"/>
</dbReference>